<dbReference type="InterPro" id="IPR001610">
    <property type="entry name" value="PAC"/>
</dbReference>
<gene>
    <name evidence="21" type="ORF">LZ012_00415</name>
</gene>
<dbReference type="CDD" id="cd00082">
    <property type="entry name" value="HisKA"/>
    <property type="match status" value="1"/>
</dbReference>
<dbReference type="SUPFAM" id="SSF103190">
    <property type="entry name" value="Sensory domain-like"/>
    <property type="match status" value="1"/>
</dbReference>
<evidence type="ECO:0000256" key="11">
    <source>
        <dbReference type="ARBA" id="ARBA00022989"/>
    </source>
</evidence>
<evidence type="ECO:0000256" key="12">
    <source>
        <dbReference type="ARBA" id="ARBA00023012"/>
    </source>
</evidence>
<keyword evidence="22" id="KW-1185">Reference proteome</keyword>
<dbReference type="SMART" id="SM00388">
    <property type="entry name" value="HisKA"/>
    <property type="match status" value="1"/>
</dbReference>
<dbReference type="Pfam" id="PF13426">
    <property type="entry name" value="PAS_9"/>
    <property type="match status" value="2"/>
</dbReference>
<dbReference type="NCBIfam" id="TIGR00229">
    <property type="entry name" value="sensory_box"/>
    <property type="match status" value="3"/>
</dbReference>
<dbReference type="Pfam" id="PF00672">
    <property type="entry name" value="HAMP"/>
    <property type="match status" value="1"/>
</dbReference>
<evidence type="ECO:0000256" key="7">
    <source>
        <dbReference type="ARBA" id="ARBA00022692"/>
    </source>
</evidence>
<feature type="transmembrane region" description="Helical" evidence="16">
    <location>
        <begin position="528"/>
        <end position="551"/>
    </location>
</feature>
<evidence type="ECO:0000256" key="16">
    <source>
        <dbReference type="SAM" id="Phobius"/>
    </source>
</evidence>
<dbReference type="Gene3D" id="3.30.450.20">
    <property type="entry name" value="PAS domain"/>
    <property type="match status" value="4"/>
</dbReference>
<evidence type="ECO:0000256" key="4">
    <source>
        <dbReference type="ARBA" id="ARBA00022475"/>
    </source>
</evidence>
<dbReference type="InterPro" id="IPR029151">
    <property type="entry name" value="Sensor-like_sf"/>
</dbReference>
<dbReference type="CDD" id="cd00075">
    <property type="entry name" value="HATPase"/>
    <property type="match status" value="1"/>
</dbReference>
<dbReference type="InterPro" id="IPR036890">
    <property type="entry name" value="HATPase_C_sf"/>
</dbReference>
<evidence type="ECO:0000313" key="21">
    <source>
        <dbReference type="EMBL" id="MCG2575450.1"/>
    </source>
</evidence>
<dbReference type="PANTHER" id="PTHR42878:SF7">
    <property type="entry name" value="SENSOR HISTIDINE KINASE GLRK"/>
    <property type="match status" value="1"/>
</dbReference>
<evidence type="ECO:0000256" key="10">
    <source>
        <dbReference type="ARBA" id="ARBA00022840"/>
    </source>
</evidence>
<dbReference type="SUPFAM" id="SSF55785">
    <property type="entry name" value="PYP-like sensor domain (PAS domain)"/>
    <property type="match status" value="3"/>
</dbReference>
<evidence type="ECO:0000256" key="8">
    <source>
        <dbReference type="ARBA" id="ARBA00022741"/>
    </source>
</evidence>
<dbReference type="Gene3D" id="1.10.287.130">
    <property type="match status" value="1"/>
</dbReference>
<keyword evidence="10" id="KW-0067">ATP-binding</keyword>
<keyword evidence="12" id="KW-0902">Two-component regulatory system</keyword>
<keyword evidence="4" id="KW-1003">Cell membrane</keyword>
<dbReference type="InterPro" id="IPR013656">
    <property type="entry name" value="PAS_4"/>
</dbReference>
<comment type="catalytic activity">
    <reaction evidence="1">
        <text>ATP + protein L-histidine = ADP + protein N-phospho-L-histidine.</text>
        <dbReference type="EC" id="2.7.13.3"/>
    </reaction>
</comment>
<dbReference type="PROSITE" id="PS50109">
    <property type="entry name" value="HIS_KIN"/>
    <property type="match status" value="1"/>
</dbReference>
<feature type="domain" description="PAS" evidence="18">
    <location>
        <begin position="617"/>
        <end position="686"/>
    </location>
</feature>
<dbReference type="RefSeq" id="WP_275706392.1">
    <property type="nucleotide sequence ID" value="NZ_JAKLTN010000001.1"/>
</dbReference>
<keyword evidence="5" id="KW-0597">Phosphoprotein</keyword>
<feature type="domain" description="HAMP" evidence="20">
    <location>
        <begin position="552"/>
        <end position="604"/>
    </location>
</feature>
<protein>
    <recommendedName>
        <fullName evidence="3">histidine kinase</fullName>
        <ecNumber evidence="3">2.7.13.3</ecNumber>
    </recommendedName>
</protein>
<dbReference type="SUPFAM" id="SSF47384">
    <property type="entry name" value="Homodimeric domain of signal transducing histidine kinase"/>
    <property type="match status" value="1"/>
</dbReference>
<feature type="domain" description="Histidine kinase" evidence="17">
    <location>
        <begin position="1009"/>
        <end position="1229"/>
    </location>
</feature>
<dbReference type="Pfam" id="PF00512">
    <property type="entry name" value="HisKA"/>
    <property type="match status" value="1"/>
</dbReference>
<keyword evidence="8" id="KW-0547">Nucleotide-binding</keyword>
<name>A0ABS9JX24_9RHOO</name>
<keyword evidence="11 16" id="KW-1133">Transmembrane helix</keyword>
<feature type="domain" description="PAC" evidence="19">
    <location>
        <begin position="815"/>
        <end position="866"/>
    </location>
</feature>
<evidence type="ECO:0000256" key="6">
    <source>
        <dbReference type="ARBA" id="ARBA00022679"/>
    </source>
</evidence>
<evidence type="ECO:0000259" key="17">
    <source>
        <dbReference type="PROSITE" id="PS50109"/>
    </source>
</evidence>
<keyword evidence="14" id="KW-0175">Coiled coil</keyword>
<dbReference type="InterPro" id="IPR003660">
    <property type="entry name" value="HAMP_dom"/>
</dbReference>
<dbReference type="InterPro" id="IPR035965">
    <property type="entry name" value="PAS-like_dom_sf"/>
</dbReference>
<evidence type="ECO:0000313" key="22">
    <source>
        <dbReference type="Proteomes" id="UP001165384"/>
    </source>
</evidence>
<dbReference type="Gene3D" id="3.30.565.10">
    <property type="entry name" value="Histidine kinase-like ATPase, C-terminal domain"/>
    <property type="match status" value="1"/>
</dbReference>
<dbReference type="Pfam" id="PF08448">
    <property type="entry name" value="PAS_4"/>
    <property type="match status" value="1"/>
</dbReference>
<comment type="caution">
    <text evidence="21">The sequence shown here is derived from an EMBL/GenBank/DDBJ whole genome shotgun (WGS) entry which is preliminary data.</text>
</comment>
<dbReference type="InterPro" id="IPR005467">
    <property type="entry name" value="His_kinase_dom"/>
</dbReference>
<evidence type="ECO:0000256" key="14">
    <source>
        <dbReference type="SAM" id="Coils"/>
    </source>
</evidence>
<dbReference type="PRINTS" id="PR00344">
    <property type="entry name" value="BCTRLSENSOR"/>
</dbReference>
<dbReference type="InterPro" id="IPR000700">
    <property type="entry name" value="PAS-assoc_C"/>
</dbReference>
<keyword evidence="7 16" id="KW-0812">Transmembrane</keyword>
<dbReference type="SMART" id="SM00086">
    <property type="entry name" value="PAC"/>
    <property type="match status" value="3"/>
</dbReference>
<evidence type="ECO:0000256" key="2">
    <source>
        <dbReference type="ARBA" id="ARBA00004651"/>
    </source>
</evidence>
<evidence type="ECO:0000259" key="20">
    <source>
        <dbReference type="PROSITE" id="PS50885"/>
    </source>
</evidence>
<dbReference type="Proteomes" id="UP001165384">
    <property type="component" value="Unassembled WGS sequence"/>
</dbReference>
<dbReference type="SMART" id="SM00387">
    <property type="entry name" value="HATPase_c"/>
    <property type="match status" value="1"/>
</dbReference>
<proteinExistence type="predicted"/>
<dbReference type="SMART" id="SM00304">
    <property type="entry name" value="HAMP"/>
    <property type="match status" value="1"/>
</dbReference>
<dbReference type="InterPro" id="IPR036097">
    <property type="entry name" value="HisK_dim/P_sf"/>
</dbReference>
<dbReference type="CDD" id="cd06225">
    <property type="entry name" value="HAMP"/>
    <property type="match status" value="1"/>
</dbReference>
<keyword evidence="9" id="KW-0418">Kinase</keyword>
<keyword evidence="13 16" id="KW-0472">Membrane</keyword>
<dbReference type="InterPro" id="IPR000014">
    <property type="entry name" value="PAS"/>
</dbReference>
<dbReference type="SMART" id="SM00091">
    <property type="entry name" value="PAS"/>
    <property type="match status" value="3"/>
</dbReference>
<dbReference type="InterPro" id="IPR004358">
    <property type="entry name" value="Sig_transdc_His_kin-like_C"/>
</dbReference>
<organism evidence="21 22">
    <name type="scientific">Dechloromonas hankyongensis</name>
    <dbReference type="NCBI Taxonomy" id="2908002"/>
    <lineage>
        <taxon>Bacteria</taxon>
        <taxon>Pseudomonadati</taxon>
        <taxon>Pseudomonadota</taxon>
        <taxon>Betaproteobacteria</taxon>
        <taxon>Rhodocyclales</taxon>
        <taxon>Azonexaceae</taxon>
        <taxon>Dechloromonas</taxon>
    </lineage>
</organism>
<feature type="region of interest" description="Disordered" evidence="15">
    <location>
        <begin position="142"/>
        <end position="168"/>
    </location>
</feature>
<dbReference type="PANTHER" id="PTHR42878">
    <property type="entry name" value="TWO-COMPONENT HISTIDINE KINASE"/>
    <property type="match status" value="1"/>
</dbReference>
<dbReference type="PROSITE" id="PS50112">
    <property type="entry name" value="PAS"/>
    <property type="match status" value="1"/>
</dbReference>
<dbReference type="CDD" id="cd00130">
    <property type="entry name" value="PAS"/>
    <property type="match status" value="3"/>
</dbReference>
<evidence type="ECO:0000256" key="1">
    <source>
        <dbReference type="ARBA" id="ARBA00000085"/>
    </source>
</evidence>
<feature type="coiled-coil region" evidence="14">
    <location>
        <begin position="68"/>
        <end position="95"/>
    </location>
</feature>
<dbReference type="Gene3D" id="6.10.340.10">
    <property type="match status" value="1"/>
</dbReference>
<accession>A0ABS9JX24</accession>
<evidence type="ECO:0000256" key="15">
    <source>
        <dbReference type="SAM" id="MobiDB-lite"/>
    </source>
</evidence>
<evidence type="ECO:0000256" key="9">
    <source>
        <dbReference type="ARBA" id="ARBA00022777"/>
    </source>
</evidence>
<dbReference type="SUPFAM" id="SSF55874">
    <property type="entry name" value="ATPase domain of HSP90 chaperone/DNA topoisomerase II/histidine kinase"/>
    <property type="match status" value="1"/>
</dbReference>
<evidence type="ECO:0000259" key="19">
    <source>
        <dbReference type="PROSITE" id="PS50113"/>
    </source>
</evidence>
<feature type="domain" description="PAC" evidence="19">
    <location>
        <begin position="940"/>
        <end position="991"/>
    </location>
</feature>
<evidence type="ECO:0000256" key="5">
    <source>
        <dbReference type="ARBA" id="ARBA00022553"/>
    </source>
</evidence>
<dbReference type="PROSITE" id="PS50113">
    <property type="entry name" value="PAC"/>
    <property type="match status" value="2"/>
</dbReference>
<evidence type="ECO:0000256" key="3">
    <source>
        <dbReference type="ARBA" id="ARBA00012438"/>
    </source>
</evidence>
<keyword evidence="6" id="KW-0808">Transferase</keyword>
<dbReference type="Pfam" id="PF02518">
    <property type="entry name" value="HATPase_c"/>
    <property type="match status" value="1"/>
</dbReference>
<dbReference type="InterPro" id="IPR003661">
    <property type="entry name" value="HisK_dim/P_dom"/>
</dbReference>
<dbReference type="InterPro" id="IPR050351">
    <property type="entry name" value="BphY/WalK/GraS-like"/>
</dbReference>
<dbReference type="PROSITE" id="PS50885">
    <property type="entry name" value="HAMP"/>
    <property type="match status" value="1"/>
</dbReference>
<evidence type="ECO:0000256" key="13">
    <source>
        <dbReference type="ARBA" id="ARBA00023136"/>
    </source>
</evidence>
<dbReference type="EMBL" id="JAKLTN010000001">
    <property type="protein sequence ID" value="MCG2575450.1"/>
    <property type="molecule type" value="Genomic_DNA"/>
</dbReference>
<dbReference type="InterPro" id="IPR003594">
    <property type="entry name" value="HATPase_dom"/>
</dbReference>
<reference evidence="21" key="1">
    <citation type="submission" date="2022-01" db="EMBL/GenBank/DDBJ databases">
        <authorList>
            <person name="Jo J.-H."/>
            <person name="Im W.-T."/>
        </authorList>
    </citation>
    <scope>NUCLEOTIDE SEQUENCE</scope>
    <source>
        <strain evidence="21">XY25</strain>
    </source>
</reference>
<dbReference type="SUPFAM" id="SSF158472">
    <property type="entry name" value="HAMP domain-like"/>
    <property type="match status" value="1"/>
</dbReference>
<comment type="subcellular location">
    <subcellularLocation>
        <location evidence="2">Cell membrane</location>
        <topology evidence="2">Multi-pass membrane protein</topology>
    </subcellularLocation>
</comment>
<sequence length="1235" mass="137292">MRFAFFQLGIRAKLIALFLAIKVIPLILLALLAWQGVSSLGGVVAGLADGWSTEVRNLASAMGTNFTREAENALNERAREELERLTTDTARAVADFLHDRDRDILLAAQLEPGNDSYRGFVANRRRGLFDAGKWGLADDGKAWTPVGGKTEPAESIAPRNPENRQDFHYRPPETVLRKVERPLYHEITFVGLDGREKVKVSTSSLLPADLRDVSKRDNTYCRAETYFAEISRLKPGQVWVSEVIGPYVGSRIIGSTAPDAAKRLGIPFEPEKEAYAGRENPVGKRFQGIVRWATPVVRNGQVVGYVTLALDHAHLMSFTDNLSPTSDRYAAIPNAADGNYAFMWDHLDRAIAHPRHHSIVGFDPARGVRVVPWLTDDLYAGWQQSGLPLQRFLDSIPPFDRQSRDRKPAPALMRAGMLGLDCRYLNFAPQCQGWHDLTEKGGSGSFLINWSGVWKLTTAAAIPYWTGQYAKSPRGFGYITIGANIDYFHQPAVLTGNKMAALVSEFGAHMQQEQNSLHAKMTEAMANIAGSLSVTTLGMIAMVIAIAIWLARVLTRRITYLTDGLQRIEQGDFSYRLDKAADDEMGRLVDSLNRMADSVQASILKLEESQIEALQKSEEQYRQVVNNAVEGILVLQEGCIVFANPPFARMAGRSHEALDGLSVADLAHPADQAQLTAVLSESAWADGVNRRCAFRFAGGDSATIWTELSAVGISWLGQPAMLVFVSDVTERHRLEVNIKEVLAERETILEHAVVGIAFLNPEGRPLWANRAMGDLFGIEPRQTFGSSLEPYYATRDEYLAMGKAALSAIQRRQPYIVEARMRRADGTLFWAQVSGRAINPDDLSQGTVWVVTDISQRRELEEKLLRTTAEWETILQSTLIGITYTSNRVLRFVNQTFADMVGRDRAEMIGHSSQIYYPDEESWRQTGDLAYPVLARGEPYAGERRLKRKNGETFWAQIYGKCVYPSDPARGVIWTFIDISERRKAEQDILKLVVEQRQLNELKNRFVSMTSHEFRTPLATILSSAELLRYYGKRLPDEEKEQVLINIDAAVMRMTRLLDNVLVLGRADAGQLEFKPAPTHIAGFCRKLVEEVAQAAMQGGHGSPSFNYSCANAEDMVLVDEKLLQQLLGNLLSNAFKYSPNDQPVHFDVDSDDEVIRFRIADKGIGIPPEHLPKLFATFQRARNVGSIAGTGLGMAIVKRALDLHGGKITVDSAIGLGTTFTVTIPKQLIDEATA</sequence>
<evidence type="ECO:0000259" key="18">
    <source>
        <dbReference type="PROSITE" id="PS50112"/>
    </source>
</evidence>
<dbReference type="EC" id="2.7.13.3" evidence="3"/>